<feature type="compositionally biased region" description="Low complexity" evidence="6">
    <location>
        <begin position="171"/>
        <end position="186"/>
    </location>
</feature>
<dbReference type="Pfam" id="PF04542">
    <property type="entry name" value="Sigma70_r2"/>
    <property type="match status" value="1"/>
</dbReference>
<dbReference type="EMBL" id="RKLN01000004">
    <property type="protein sequence ID" value="RVW02397.1"/>
    <property type="molecule type" value="Genomic_DNA"/>
</dbReference>
<accession>A0A3S3ZJV4</accession>
<name>A0A3S3ZJV4_9NOCA</name>
<feature type="region of interest" description="Disordered" evidence="6">
    <location>
        <begin position="169"/>
        <end position="197"/>
    </location>
</feature>
<dbReference type="GO" id="GO:0006352">
    <property type="term" value="P:DNA-templated transcription initiation"/>
    <property type="evidence" value="ECO:0007669"/>
    <property type="project" value="InterPro"/>
</dbReference>
<dbReference type="SUPFAM" id="SSF88659">
    <property type="entry name" value="Sigma3 and sigma4 domains of RNA polymerase sigma factors"/>
    <property type="match status" value="1"/>
</dbReference>
<organism evidence="9 10">
    <name type="scientific">Rhodococcus spongiicola</name>
    <dbReference type="NCBI Taxonomy" id="2487352"/>
    <lineage>
        <taxon>Bacteria</taxon>
        <taxon>Bacillati</taxon>
        <taxon>Actinomycetota</taxon>
        <taxon>Actinomycetes</taxon>
        <taxon>Mycobacteriales</taxon>
        <taxon>Nocardiaceae</taxon>
        <taxon>Rhodococcus</taxon>
    </lineage>
</organism>
<evidence type="ECO:0000256" key="3">
    <source>
        <dbReference type="ARBA" id="ARBA00023082"/>
    </source>
</evidence>
<dbReference type="OrthoDB" id="4184921at2"/>
<feature type="domain" description="RNA polymerase sigma-70 region 2" evidence="7">
    <location>
        <begin position="31"/>
        <end position="89"/>
    </location>
</feature>
<keyword evidence="3" id="KW-0731">Sigma factor</keyword>
<dbReference type="PANTHER" id="PTHR43133:SF25">
    <property type="entry name" value="RNA POLYMERASE SIGMA FACTOR RFAY-RELATED"/>
    <property type="match status" value="1"/>
</dbReference>
<dbReference type="Gene3D" id="1.10.10.10">
    <property type="entry name" value="Winged helix-like DNA-binding domain superfamily/Winged helix DNA-binding domain"/>
    <property type="match status" value="1"/>
</dbReference>
<evidence type="ECO:0000256" key="4">
    <source>
        <dbReference type="ARBA" id="ARBA00023125"/>
    </source>
</evidence>
<evidence type="ECO:0000256" key="1">
    <source>
        <dbReference type="ARBA" id="ARBA00010641"/>
    </source>
</evidence>
<keyword evidence="2" id="KW-0805">Transcription regulation</keyword>
<dbReference type="InterPro" id="IPR007627">
    <property type="entry name" value="RNA_pol_sigma70_r2"/>
</dbReference>
<evidence type="ECO:0000313" key="10">
    <source>
        <dbReference type="Proteomes" id="UP000284333"/>
    </source>
</evidence>
<evidence type="ECO:0000256" key="6">
    <source>
        <dbReference type="SAM" id="MobiDB-lite"/>
    </source>
</evidence>
<evidence type="ECO:0000313" key="9">
    <source>
        <dbReference type="EMBL" id="RVW02397.1"/>
    </source>
</evidence>
<comment type="similarity">
    <text evidence="1">Belongs to the sigma-70 factor family. ECF subfamily.</text>
</comment>
<keyword evidence="10" id="KW-1185">Reference proteome</keyword>
<gene>
    <name evidence="9" type="ORF">EF834_12430</name>
</gene>
<dbReference type="NCBIfam" id="TIGR02937">
    <property type="entry name" value="sigma70-ECF"/>
    <property type="match status" value="1"/>
</dbReference>
<keyword evidence="4" id="KW-0238">DNA-binding</keyword>
<dbReference type="InterPro" id="IPR013324">
    <property type="entry name" value="RNA_pol_sigma_r3/r4-like"/>
</dbReference>
<dbReference type="InterPro" id="IPR013325">
    <property type="entry name" value="RNA_pol_sigma_r2"/>
</dbReference>
<dbReference type="InterPro" id="IPR013249">
    <property type="entry name" value="RNA_pol_sigma70_r4_t2"/>
</dbReference>
<dbReference type="AlphaFoldDB" id="A0A3S3ZJV4"/>
<evidence type="ECO:0000259" key="7">
    <source>
        <dbReference type="Pfam" id="PF04542"/>
    </source>
</evidence>
<protein>
    <submittedName>
        <fullName evidence="9">Sigma-70 family RNA polymerase sigma factor</fullName>
    </submittedName>
</protein>
<dbReference type="InterPro" id="IPR036388">
    <property type="entry name" value="WH-like_DNA-bd_sf"/>
</dbReference>
<dbReference type="SUPFAM" id="SSF88946">
    <property type="entry name" value="Sigma2 domain of RNA polymerase sigma factors"/>
    <property type="match status" value="1"/>
</dbReference>
<dbReference type="CDD" id="cd06171">
    <property type="entry name" value="Sigma70_r4"/>
    <property type="match status" value="1"/>
</dbReference>
<reference evidence="9 10" key="1">
    <citation type="submission" date="2018-11" db="EMBL/GenBank/DDBJ databases">
        <title>Rhodococcus spongicola sp. nov. and Rhodococcus xishaensis sp. nov. from marine sponges.</title>
        <authorList>
            <person name="Li L."/>
            <person name="Lin H.W."/>
        </authorList>
    </citation>
    <scope>NUCLEOTIDE SEQUENCE [LARGE SCALE GENOMIC DNA]</scope>
    <source>
        <strain evidence="9 10">LHW50502</strain>
    </source>
</reference>
<dbReference type="InterPro" id="IPR014284">
    <property type="entry name" value="RNA_pol_sigma-70_dom"/>
</dbReference>
<dbReference type="PANTHER" id="PTHR43133">
    <property type="entry name" value="RNA POLYMERASE ECF-TYPE SIGMA FACTO"/>
    <property type="match status" value="1"/>
</dbReference>
<dbReference type="GO" id="GO:0016987">
    <property type="term" value="F:sigma factor activity"/>
    <property type="evidence" value="ECO:0007669"/>
    <property type="project" value="UniProtKB-KW"/>
</dbReference>
<dbReference type="InterPro" id="IPR039425">
    <property type="entry name" value="RNA_pol_sigma-70-like"/>
</dbReference>
<keyword evidence="5" id="KW-0804">Transcription</keyword>
<proteinExistence type="inferred from homology"/>
<evidence type="ECO:0000259" key="8">
    <source>
        <dbReference type="Pfam" id="PF08281"/>
    </source>
</evidence>
<evidence type="ECO:0000256" key="2">
    <source>
        <dbReference type="ARBA" id="ARBA00023015"/>
    </source>
</evidence>
<comment type="caution">
    <text evidence="9">The sequence shown here is derived from an EMBL/GenBank/DDBJ whole genome shotgun (WGS) entry which is preliminary data.</text>
</comment>
<feature type="domain" description="RNA polymerase sigma factor 70 region 4 type 2" evidence="8">
    <location>
        <begin position="118"/>
        <end position="170"/>
    </location>
</feature>
<sequence>MGEEQPRPSEPGDSEPGDRVRFTEIWDVCAGRVFAYACRHVDHHTAQEVVSETFLVAWRRLQDVPDQALPWLLVVARNIMSNHRRGDRRRDALTEKMARIERLAGSAPGADVAVTDRAEVLAALAALTDVEREVLLLTAWDGVTAAEAARVMGCSVPAVHVRLFRARRRLQTPQTPQTTESAAPAPLRVAPEPRSIR</sequence>
<dbReference type="Pfam" id="PF08281">
    <property type="entry name" value="Sigma70_r4_2"/>
    <property type="match status" value="1"/>
</dbReference>
<evidence type="ECO:0000256" key="5">
    <source>
        <dbReference type="ARBA" id="ARBA00023163"/>
    </source>
</evidence>
<dbReference type="Gene3D" id="1.10.1740.10">
    <property type="match status" value="1"/>
</dbReference>
<dbReference type="Proteomes" id="UP000284333">
    <property type="component" value="Unassembled WGS sequence"/>
</dbReference>
<dbReference type="GO" id="GO:0003677">
    <property type="term" value="F:DNA binding"/>
    <property type="evidence" value="ECO:0007669"/>
    <property type="project" value="UniProtKB-KW"/>
</dbReference>